<dbReference type="Proteomes" id="UP000663570">
    <property type="component" value="Chromosome"/>
</dbReference>
<feature type="repeat" description="ANK" evidence="3">
    <location>
        <begin position="53"/>
        <end position="85"/>
    </location>
</feature>
<keyword evidence="2 3" id="KW-0040">ANK repeat</keyword>
<feature type="repeat" description="ANK" evidence="3">
    <location>
        <begin position="150"/>
        <end position="182"/>
    </location>
</feature>
<evidence type="ECO:0000256" key="4">
    <source>
        <dbReference type="SAM" id="SignalP"/>
    </source>
</evidence>
<keyword evidence="4" id="KW-0732">Signal</keyword>
<protein>
    <submittedName>
        <fullName evidence="5">Ankyrin repeat domain-containing protein</fullName>
    </submittedName>
</protein>
<dbReference type="Pfam" id="PF12796">
    <property type="entry name" value="Ank_2"/>
    <property type="match status" value="1"/>
</dbReference>
<dbReference type="InterPro" id="IPR036770">
    <property type="entry name" value="Ankyrin_rpt-contain_sf"/>
</dbReference>
<dbReference type="PANTHER" id="PTHR24173">
    <property type="entry name" value="ANKYRIN REPEAT CONTAINING"/>
    <property type="match status" value="1"/>
</dbReference>
<dbReference type="PROSITE" id="PS50297">
    <property type="entry name" value="ANK_REP_REGION"/>
    <property type="match status" value="3"/>
</dbReference>
<feature type="signal peptide" evidence="4">
    <location>
        <begin position="1"/>
        <end position="19"/>
    </location>
</feature>
<dbReference type="SMART" id="SM00248">
    <property type="entry name" value="ANK"/>
    <property type="match status" value="4"/>
</dbReference>
<sequence length="210" mass="21634">MRLVPALLLALTVAGPALATSLDAARTGAEMGRVSVVRDYLDEGGAVDALDFRGSTLLIQAARTGQTEVVALLLARGANPAVRSGAGESAISLAAMNGHLDTVEAFITANAPLEVPNAWSPLHYAAYMGHEAIVKRLLGAGAQVDARADNGATALMLAARGGYLAIVEQLLDAGADIRLRSDRGVTALGWALANDRAEVASRLRRAGAID</sequence>
<name>A0ABX7M015_9RHOO</name>
<evidence type="ECO:0000313" key="5">
    <source>
        <dbReference type="EMBL" id="QSI75105.1"/>
    </source>
</evidence>
<evidence type="ECO:0000256" key="1">
    <source>
        <dbReference type="ARBA" id="ARBA00022737"/>
    </source>
</evidence>
<dbReference type="RefSeq" id="WP_206252378.1">
    <property type="nucleotide sequence ID" value="NZ_CP071060.1"/>
</dbReference>
<dbReference type="Gene3D" id="1.25.40.20">
    <property type="entry name" value="Ankyrin repeat-containing domain"/>
    <property type="match status" value="2"/>
</dbReference>
<feature type="repeat" description="ANK" evidence="3">
    <location>
        <begin position="86"/>
        <end position="118"/>
    </location>
</feature>
<evidence type="ECO:0000256" key="3">
    <source>
        <dbReference type="PROSITE-ProRule" id="PRU00023"/>
    </source>
</evidence>
<keyword evidence="1" id="KW-0677">Repeat</keyword>
<accession>A0ABX7M015</accession>
<gene>
    <name evidence="5" type="ORF">JY500_11240</name>
</gene>
<keyword evidence="6" id="KW-1185">Reference proteome</keyword>
<dbReference type="PRINTS" id="PR01415">
    <property type="entry name" value="ANKYRIN"/>
</dbReference>
<evidence type="ECO:0000256" key="2">
    <source>
        <dbReference type="ARBA" id="ARBA00023043"/>
    </source>
</evidence>
<dbReference type="EMBL" id="CP071060">
    <property type="protein sequence ID" value="QSI75105.1"/>
    <property type="molecule type" value="Genomic_DNA"/>
</dbReference>
<proteinExistence type="predicted"/>
<organism evidence="5 6">
    <name type="scientific">Niveibacterium microcysteis</name>
    <dbReference type="NCBI Taxonomy" id="2811415"/>
    <lineage>
        <taxon>Bacteria</taxon>
        <taxon>Pseudomonadati</taxon>
        <taxon>Pseudomonadota</taxon>
        <taxon>Betaproteobacteria</taxon>
        <taxon>Rhodocyclales</taxon>
        <taxon>Rhodocyclaceae</taxon>
        <taxon>Niveibacterium</taxon>
    </lineage>
</organism>
<evidence type="ECO:0000313" key="6">
    <source>
        <dbReference type="Proteomes" id="UP000663570"/>
    </source>
</evidence>
<dbReference type="PROSITE" id="PS50088">
    <property type="entry name" value="ANK_REPEAT"/>
    <property type="match status" value="4"/>
</dbReference>
<reference evidence="5 6" key="1">
    <citation type="submission" date="2021-02" db="EMBL/GenBank/DDBJ databases">
        <title>Niveibacterium changnyeongensis HC41.</title>
        <authorList>
            <person name="Kang M."/>
        </authorList>
    </citation>
    <scope>NUCLEOTIDE SEQUENCE [LARGE SCALE GENOMIC DNA]</scope>
    <source>
        <strain evidence="5 6">HC41</strain>
    </source>
</reference>
<feature type="chain" id="PRO_5046130394" evidence="4">
    <location>
        <begin position="20"/>
        <end position="210"/>
    </location>
</feature>
<dbReference type="SUPFAM" id="SSF48403">
    <property type="entry name" value="Ankyrin repeat"/>
    <property type="match status" value="1"/>
</dbReference>
<dbReference type="Pfam" id="PF00023">
    <property type="entry name" value="Ank"/>
    <property type="match status" value="1"/>
</dbReference>
<feature type="repeat" description="ANK" evidence="3">
    <location>
        <begin position="117"/>
        <end position="149"/>
    </location>
</feature>
<dbReference type="InterPro" id="IPR002110">
    <property type="entry name" value="Ankyrin_rpt"/>
</dbReference>
<dbReference type="PANTHER" id="PTHR24173:SF74">
    <property type="entry name" value="ANKYRIN REPEAT DOMAIN-CONTAINING PROTEIN 16"/>
    <property type="match status" value="1"/>
</dbReference>